<evidence type="ECO:0000256" key="1">
    <source>
        <dbReference type="ARBA" id="ARBA00001962"/>
    </source>
</evidence>
<keyword evidence="3 17" id="KW-0812">Transmembrane</keyword>
<dbReference type="Proteomes" id="UP001311232">
    <property type="component" value="Unassembled WGS sequence"/>
</dbReference>
<evidence type="ECO:0000259" key="19">
    <source>
        <dbReference type="Pfam" id="PF24858"/>
    </source>
</evidence>
<dbReference type="GO" id="GO:0050479">
    <property type="term" value="F:glyceryl-ether monooxygenase activity"/>
    <property type="evidence" value="ECO:0007669"/>
    <property type="project" value="UniProtKB-EC"/>
</dbReference>
<dbReference type="Pfam" id="PF24858">
    <property type="entry name" value="AGMP_C"/>
    <property type="match status" value="1"/>
</dbReference>
<comment type="subcellular location">
    <subcellularLocation>
        <location evidence="2">Endoplasmic reticulum membrane</location>
        <topology evidence="2">Multi-pass membrane protein</topology>
    </subcellularLocation>
</comment>
<proteinExistence type="inferred from homology"/>
<feature type="domain" description="Alkylglycerol monooxygenase C-terminal" evidence="19">
    <location>
        <begin position="424"/>
        <end position="509"/>
    </location>
</feature>
<evidence type="ECO:0000256" key="2">
    <source>
        <dbReference type="ARBA" id="ARBA00004477"/>
    </source>
</evidence>
<feature type="region of interest" description="Disordered" evidence="16">
    <location>
        <begin position="1"/>
        <end position="20"/>
    </location>
</feature>
<keyword evidence="6" id="KW-0560">Oxidoreductase</keyword>
<evidence type="ECO:0000256" key="7">
    <source>
        <dbReference type="ARBA" id="ARBA00023004"/>
    </source>
</evidence>
<dbReference type="EMBL" id="JAHHUM010001251">
    <property type="protein sequence ID" value="KAK5613138.1"/>
    <property type="molecule type" value="Genomic_DNA"/>
</dbReference>
<gene>
    <name evidence="20" type="ORF">CRENBAI_001040</name>
</gene>
<keyword evidence="8" id="KW-0443">Lipid metabolism</keyword>
<keyword evidence="5 17" id="KW-1133">Transmembrane helix</keyword>
<comment type="catalytic activity">
    <reaction evidence="15">
        <text>1-O-(1,2-saturated-alkyl)-sn-glycerol + (6R)-L-erythro-5,6,7,8-tetrahydrobiopterin + O2 = a 1-(1-hydroxyalkyl)-sn-glycerol + (6R)-L-erythro-6,7-dihydrobiopterin + H2O</text>
        <dbReference type="Rhea" id="RHEA:36255"/>
        <dbReference type="ChEBI" id="CHEBI:15377"/>
        <dbReference type="ChEBI" id="CHEBI:15379"/>
        <dbReference type="ChEBI" id="CHEBI:43120"/>
        <dbReference type="ChEBI" id="CHEBI:59560"/>
        <dbReference type="ChEBI" id="CHEBI:73418"/>
        <dbReference type="ChEBI" id="CHEBI:83957"/>
        <dbReference type="EC" id="1.14.16.5"/>
    </reaction>
</comment>
<dbReference type="PANTHER" id="PTHR21624:SF1">
    <property type="entry name" value="ALKYLGLYCEROL MONOOXYGENASE"/>
    <property type="match status" value="1"/>
</dbReference>
<evidence type="ECO:0000256" key="13">
    <source>
        <dbReference type="ARBA" id="ARBA00040992"/>
    </source>
</evidence>
<evidence type="ECO:0000256" key="17">
    <source>
        <dbReference type="SAM" id="Phobius"/>
    </source>
</evidence>
<dbReference type="InterPro" id="IPR051689">
    <property type="entry name" value="Sterol_desaturase/TMEM195"/>
</dbReference>
<dbReference type="AlphaFoldDB" id="A0AAV9RVW8"/>
<keyword evidence="7" id="KW-0408">Iron</keyword>
<feature type="transmembrane region" description="Helical" evidence="17">
    <location>
        <begin position="451"/>
        <end position="471"/>
    </location>
</feature>
<comment type="caution">
    <text evidence="20">The sequence shown here is derived from an EMBL/GenBank/DDBJ whole genome shotgun (WGS) entry which is preliminary data.</text>
</comment>
<evidence type="ECO:0000256" key="3">
    <source>
        <dbReference type="ARBA" id="ARBA00022692"/>
    </source>
</evidence>
<protein>
    <recommendedName>
        <fullName evidence="13">Alkylglycerol monooxygenase</fullName>
        <ecNumber evidence="12">1.14.16.5</ecNumber>
    </recommendedName>
    <alternativeName>
        <fullName evidence="14">Transmembrane protein 195</fullName>
    </alternativeName>
</protein>
<comment type="similarity">
    <text evidence="11">Belongs to the sterol desaturase family. TMEM195 subfamily.</text>
</comment>
<evidence type="ECO:0000256" key="16">
    <source>
        <dbReference type="SAM" id="MobiDB-lite"/>
    </source>
</evidence>
<evidence type="ECO:0000256" key="11">
    <source>
        <dbReference type="ARBA" id="ARBA00038190"/>
    </source>
</evidence>
<name>A0AAV9RVW8_9TELE</name>
<evidence type="ECO:0000256" key="6">
    <source>
        <dbReference type="ARBA" id="ARBA00023002"/>
    </source>
</evidence>
<comment type="function">
    <text evidence="10">Glyceryl-ether monooxygenase that cleaves the O-alkyl bond of ether lipids. Ether lipids are essential components of brain membranes.</text>
</comment>
<organism evidence="20 21">
    <name type="scientific">Crenichthys baileyi</name>
    <name type="common">White River springfish</name>
    <dbReference type="NCBI Taxonomy" id="28760"/>
    <lineage>
        <taxon>Eukaryota</taxon>
        <taxon>Metazoa</taxon>
        <taxon>Chordata</taxon>
        <taxon>Craniata</taxon>
        <taxon>Vertebrata</taxon>
        <taxon>Euteleostomi</taxon>
        <taxon>Actinopterygii</taxon>
        <taxon>Neopterygii</taxon>
        <taxon>Teleostei</taxon>
        <taxon>Neoteleostei</taxon>
        <taxon>Acanthomorphata</taxon>
        <taxon>Ovalentaria</taxon>
        <taxon>Atherinomorphae</taxon>
        <taxon>Cyprinodontiformes</taxon>
        <taxon>Goodeidae</taxon>
        <taxon>Crenichthys</taxon>
    </lineage>
</organism>
<dbReference type="Pfam" id="PF04116">
    <property type="entry name" value="FA_hydroxylase"/>
    <property type="match status" value="1"/>
</dbReference>
<dbReference type="InterPro" id="IPR006694">
    <property type="entry name" value="Fatty_acid_hydroxylase"/>
</dbReference>
<feature type="transmembrane region" description="Helical" evidence="17">
    <location>
        <begin position="421"/>
        <end position="439"/>
    </location>
</feature>
<reference evidence="20 21" key="1">
    <citation type="submission" date="2021-06" db="EMBL/GenBank/DDBJ databases">
        <authorList>
            <person name="Palmer J.M."/>
        </authorList>
    </citation>
    <scope>NUCLEOTIDE SEQUENCE [LARGE SCALE GENOMIC DNA]</scope>
    <source>
        <strain evidence="20 21">MEX-2019</strain>
        <tissue evidence="20">Muscle</tissue>
    </source>
</reference>
<dbReference type="EC" id="1.14.16.5" evidence="12"/>
<feature type="transmembrane region" description="Helical" evidence="17">
    <location>
        <begin position="259"/>
        <end position="280"/>
    </location>
</feature>
<feature type="domain" description="Fatty acid hydroxylase" evidence="18">
    <location>
        <begin position="206"/>
        <end position="337"/>
    </location>
</feature>
<comment type="cofactor">
    <cofactor evidence="1">
        <name>Fe cation</name>
        <dbReference type="ChEBI" id="CHEBI:24875"/>
    </cofactor>
</comment>
<evidence type="ECO:0000256" key="15">
    <source>
        <dbReference type="ARBA" id="ARBA00047556"/>
    </source>
</evidence>
<accession>A0AAV9RVW8</accession>
<evidence type="ECO:0000256" key="14">
    <source>
        <dbReference type="ARBA" id="ARBA00041444"/>
    </source>
</evidence>
<dbReference type="GO" id="GO:0008610">
    <property type="term" value="P:lipid biosynthetic process"/>
    <property type="evidence" value="ECO:0007669"/>
    <property type="project" value="InterPro"/>
</dbReference>
<evidence type="ECO:0000256" key="8">
    <source>
        <dbReference type="ARBA" id="ARBA00023098"/>
    </source>
</evidence>
<dbReference type="GO" id="GO:0005506">
    <property type="term" value="F:iron ion binding"/>
    <property type="evidence" value="ECO:0007669"/>
    <property type="project" value="InterPro"/>
</dbReference>
<evidence type="ECO:0000256" key="9">
    <source>
        <dbReference type="ARBA" id="ARBA00023136"/>
    </source>
</evidence>
<evidence type="ECO:0000256" key="5">
    <source>
        <dbReference type="ARBA" id="ARBA00022989"/>
    </source>
</evidence>
<keyword evidence="4" id="KW-0256">Endoplasmic reticulum</keyword>
<feature type="transmembrane region" description="Helical" evidence="17">
    <location>
        <begin position="134"/>
        <end position="155"/>
    </location>
</feature>
<keyword evidence="9 17" id="KW-0472">Membrane</keyword>
<dbReference type="PANTHER" id="PTHR21624">
    <property type="entry name" value="STEROL DESATURASE-RELATED PROTEIN"/>
    <property type="match status" value="1"/>
</dbReference>
<dbReference type="GO" id="GO:0006643">
    <property type="term" value="P:membrane lipid metabolic process"/>
    <property type="evidence" value="ECO:0007669"/>
    <property type="project" value="TreeGrafter"/>
</dbReference>
<evidence type="ECO:0000259" key="18">
    <source>
        <dbReference type="Pfam" id="PF04116"/>
    </source>
</evidence>
<evidence type="ECO:0000313" key="20">
    <source>
        <dbReference type="EMBL" id="KAK5613138.1"/>
    </source>
</evidence>
<keyword evidence="21" id="KW-1185">Reference proteome</keyword>
<evidence type="ECO:0000256" key="12">
    <source>
        <dbReference type="ARBA" id="ARBA00039026"/>
    </source>
</evidence>
<sequence>MHTGKNSKLDWPNWPRADAPTSSYPQQTSCVHLIPSLVETKTLACKDPNLPDPMWNSAPRSLAVLIPLPVHTHYTHTYTHIYTPTCTLLLPPTPPAHVLLCGLCLPTSLQQGPSVHTSNLKFTQSMTSLNATPFFVGLMLLELVVGVLMTGSPVVTLGDGLTSISAGMISRLPLLVMRGCELSAYVYVWDHFHLWELPWDSAWTWWLTFLGVDFCYYWVHRFAHEVAILWAAHQVHHSSEYYNLTTALRQSLTQQFTSWMFYLPMALAVPPSIFAVHIQLNLLYQFWIHTELIRDLGPLEWVFNTPKHHRVHHGRNLYCIDKNYGGILIIWDRLFGTFAAESDKVIYGLVFPIKKFEILYVQFHYYVYLWKKSRAYKTVSNKVSTFIKGPSWKPGKPRLGDHVDNPKVTGNEVPHDPNWSLSFQVYVGVHFLLVLWTYHELFESKMVLSQLAILGMTSYVLLTLTSLGFIIEQRPSSAFLETVRCVIMVTLLRYNYLRSPMPLLSVPTEAFVSLSLLYWGLQSFSQLLCIKKKVD</sequence>
<evidence type="ECO:0000256" key="4">
    <source>
        <dbReference type="ARBA" id="ARBA00022824"/>
    </source>
</evidence>
<evidence type="ECO:0000256" key="10">
    <source>
        <dbReference type="ARBA" id="ARBA00037122"/>
    </source>
</evidence>
<evidence type="ECO:0000313" key="21">
    <source>
        <dbReference type="Proteomes" id="UP001311232"/>
    </source>
</evidence>
<feature type="transmembrane region" description="Helical" evidence="17">
    <location>
        <begin position="202"/>
        <end position="219"/>
    </location>
</feature>
<dbReference type="InterPro" id="IPR056853">
    <property type="entry name" value="AGMP_C"/>
</dbReference>
<dbReference type="GO" id="GO:0005789">
    <property type="term" value="C:endoplasmic reticulum membrane"/>
    <property type="evidence" value="ECO:0007669"/>
    <property type="project" value="UniProtKB-SubCell"/>
</dbReference>